<organism evidence="1 2">
    <name type="scientific">Jatropha curcas</name>
    <name type="common">Barbados nut</name>
    <dbReference type="NCBI Taxonomy" id="180498"/>
    <lineage>
        <taxon>Eukaryota</taxon>
        <taxon>Viridiplantae</taxon>
        <taxon>Streptophyta</taxon>
        <taxon>Embryophyta</taxon>
        <taxon>Tracheophyta</taxon>
        <taxon>Spermatophyta</taxon>
        <taxon>Magnoliopsida</taxon>
        <taxon>eudicotyledons</taxon>
        <taxon>Gunneridae</taxon>
        <taxon>Pentapetalae</taxon>
        <taxon>rosids</taxon>
        <taxon>fabids</taxon>
        <taxon>Malpighiales</taxon>
        <taxon>Euphorbiaceae</taxon>
        <taxon>Crotonoideae</taxon>
        <taxon>Jatropheae</taxon>
        <taxon>Jatropha</taxon>
    </lineage>
</organism>
<evidence type="ECO:0000313" key="1">
    <source>
        <dbReference type="EMBL" id="KDP47076.1"/>
    </source>
</evidence>
<reference evidence="1 2" key="1">
    <citation type="journal article" date="2014" name="PLoS ONE">
        <title>Global Analysis of Gene Expression Profiles in Physic Nut (Jatropha curcas L.) Seedlings Exposed to Salt Stress.</title>
        <authorList>
            <person name="Zhang L."/>
            <person name="Zhang C."/>
            <person name="Wu P."/>
            <person name="Chen Y."/>
            <person name="Li M."/>
            <person name="Jiang H."/>
            <person name="Wu G."/>
        </authorList>
    </citation>
    <scope>NUCLEOTIDE SEQUENCE [LARGE SCALE GENOMIC DNA]</scope>
    <source>
        <strain evidence="2">cv. GZQX0401</strain>
        <tissue evidence="1">Young leaves</tissue>
    </source>
</reference>
<gene>
    <name evidence="1" type="ORF">JCGZ_05103</name>
</gene>
<protein>
    <submittedName>
        <fullName evidence="1">Uncharacterized protein</fullName>
    </submittedName>
</protein>
<sequence length="57" mass="5975">MVMGTKRLKSKADLVAGGLRAMGHDPMAGYSNPNSKFGSAKRTGFRAILPPIISVTA</sequence>
<dbReference type="EMBL" id="KK914198">
    <property type="protein sequence ID" value="KDP47076.1"/>
    <property type="molecule type" value="Genomic_DNA"/>
</dbReference>
<evidence type="ECO:0000313" key="2">
    <source>
        <dbReference type="Proteomes" id="UP000027138"/>
    </source>
</evidence>
<accession>A0A067LF22</accession>
<name>A0A067LF22_JATCU</name>
<dbReference type="Proteomes" id="UP000027138">
    <property type="component" value="Unassembled WGS sequence"/>
</dbReference>
<proteinExistence type="predicted"/>
<dbReference type="AlphaFoldDB" id="A0A067LF22"/>
<keyword evidence="2" id="KW-1185">Reference proteome</keyword>